<organism evidence="3 4">
    <name type="scientific">Taibaiella soli</name>
    <dbReference type="NCBI Taxonomy" id="1649169"/>
    <lineage>
        <taxon>Bacteria</taxon>
        <taxon>Pseudomonadati</taxon>
        <taxon>Bacteroidota</taxon>
        <taxon>Chitinophagia</taxon>
        <taxon>Chitinophagales</taxon>
        <taxon>Chitinophagaceae</taxon>
        <taxon>Taibaiella</taxon>
    </lineage>
</organism>
<dbReference type="OrthoDB" id="1001536at2"/>
<dbReference type="EMBL" id="QKTW01000030">
    <property type="protein sequence ID" value="PZF70790.1"/>
    <property type="molecule type" value="Genomic_DNA"/>
</dbReference>
<feature type="domain" description="Outer membrane protein beta-barrel" evidence="2">
    <location>
        <begin position="20"/>
        <end position="197"/>
    </location>
</feature>
<dbReference type="AlphaFoldDB" id="A0A2W2AF56"/>
<dbReference type="Proteomes" id="UP000248745">
    <property type="component" value="Unassembled WGS sequence"/>
</dbReference>
<feature type="signal peptide" evidence="1">
    <location>
        <begin position="1"/>
        <end position="21"/>
    </location>
</feature>
<sequence length="229" mass="25708">MVRSFIKALAVCMVCSTAAFAQSEPHNFFATDDSGIPKIFFGGFTVGMNMSQVDGDTYSGYHKVGLNVGPLVYMRFNDHFGASMELLFSQKGSRERNYQEDAAGVGYVNSYDIKLNYAEIPVMLHYFSDKRFNAGVGLSYGYLVSSKEEAVTYAPVNLDTSIFSFRKHDIEGMVDVNYEFYKGWFIGMRFSYSLTSIRDGDHIPQAYGGGTFGGQYNNLFTLRLTYLIK</sequence>
<keyword evidence="4" id="KW-1185">Reference proteome</keyword>
<accession>A0A2W2AF56</accession>
<name>A0A2W2AF56_9BACT</name>
<evidence type="ECO:0000259" key="2">
    <source>
        <dbReference type="Pfam" id="PF13568"/>
    </source>
</evidence>
<evidence type="ECO:0000313" key="3">
    <source>
        <dbReference type="EMBL" id="PZF70790.1"/>
    </source>
</evidence>
<feature type="chain" id="PRO_5015995880" description="Outer membrane protein beta-barrel domain-containing protein" evidence="1">
    <location>
        <begin position="22"/>
        <end position="229"/>
    </location>
</feature>
<dbReference type="RefSeq" id="WP_111000991.1">
    <property type="nucleotide sequence ID" value="NZ_QKTW01000030.1"/>
</dbReference>
<reference evidence="3 4" key="1">
    <citation type="submission" date="2018-06" db="EMBL/GenBank/DDBJ databases">
        <title>Mucibacter soli gen. nov., sp. nov., a new member of the family Chitinophagaceae producing mucin.</title>
        <authorList>
            <person name="Kim M.-K."/>
            <person name="Park S."/>
            <person name="Kim T.-S."/>
            <person name="Joung Y."/>
            <person name="Han J.-H."/>
            <person name="Kim S.B."/>
        </authorList>
    </citation>
    <scope>NUCLEOTIDE SEQUENCE [LARGE SCALE GENOMIC DNA]</scope>
    <source>
        <strain evidence="3 4">R1-15</strain>
    </source>
</reference>
<dbReference type="Pfam" id="PF13568">
    <property type="entry name" value="OMP_b-brl_2"/>
    <property type="match status" value="1"/>
</dbReference>
<evidence type="ECO:0000313" key="4">
    <source>
        <dbReference type="Proteomes" id="UP000248745"/>
    </source>
</evidence>
<dbReference type="InterPro" id="IPR025665">
    <property type="entry name" value="Beta-barrel_OMP_2"/>
</dbReference>
<keyword evidence="1" id="KW-0732">Signal</keyword>
<gene>
    <name evidence="3" type="ORF">DN068_21335</name>
</gene>
<protein>
    <recommendedName>
        <fullName evidence="2">Outer membrane protein beta-barrel domain-containing protein</fullName>
    </recommendedName>
</protein>
<evidence type="ECO:0000256" key="1">
    <source>
        <dbReference type="SAM" id="SignalP"/>
    </source>
</evidence>
<proteinExistence type="predicted"/>
<comment type="caution">
    <text evidence="3">The sequence shown here is derived from an EMBL/GenBank/DDBJ whole genome shotgun (WGS) entry which is preliminary data.</text>
</comment>